<comment type="caution">
    <text evidence="3">The sequence shown here is derived from an EMBL/GenBank/DDBJ whole genome shotgun (WGS) entry which is preliminary data.</text>
</comment>
<dbReference type="Gene3D" id="3.40.50.720">
    <property type="entry name" value="NAD(P)-binding Rossmann-like Domain"/>
    <property type="match status" value="1"/>
</dbReference>
<organism evidence="3 4">
    <name type="scientific">Croceicoccus esteveae</name>
    <dbReference type="NCBI Taxonomy" id="3075597"/>
    <lineage>
        <taxon>Bacteria</taxon>
        <taxon>Pseudomonadati</taxon>
        <taxon>Pseudomonadota</taxon>
        <taxon>Alphaproteobacteria</taxon>
        <taxon>Sphingomonadales</taxon>
        <taxon>Erythrobacteraceae</taxon>
        <taxon>Croceicoccus</taxon>
    </lineage>
</organism>
<proteinExistence type="predicted"/>
<feature type="domain" description="THIF-type NAD/FAD binding fold" evidence="2">
    <location>
        <begin position="39"/>
        <end position="278"/>
    </location>
</feature>
<dbReference type="InterPro" id="IPR035985">
    <property type="entry name" value="Ubiquitin-activating_enz"/>
</dbReference>
<gene>
    <name evidence="3" type="ORF">RM533_06170</name>
</gene>
<evidence type="ECO:0000259" key="2">
    <source>
        <dbReference type="Pfam" id="PF00899"/>
    </source>
</evidence>
<dbReference type="RefSeq" id="WP_311340334.1">
    <property type="nucleotide sequence ID" value="NZ_JAVRHS010000003.1"/>
</dbReference>
<dbReference type="InterPro" id="IPR045886">
    <property type="entry name" value="ThiF/MoeB/HesA"/>
</dbReference>
<evidence type="ECO:0000313" key="4">
    <source>
        <dbReference type="Proteomes" id="UP001259803"/>
    </source>
</evidence>
<dbReference type="EMBL" id="JAVRHS010000003">
    <property type="protein sequence ID" value="MDT0575767.1"/>
    <property type="molecule type" value="Genomic_DNA"/>
</dbReference>
<dbReference type="PANTHER" id="PTHR10953">
    <property type="entry name" value="UBIQUITIN-ACTIVATING ENZYME E1"/>
    <property type="match status" value="1"/>
</dbReference>
<feature type="compositionally biased region" description="Basic and acidic residues" evidence="1">
    <location>
        <begin position="13"/>
        <end position="32"/>
    </location>
</feature>
<dbReference type="Pfam" id="PF00899">
    <property type="entry name" value="ThiF"/>
    <property type="match status" value="1"/>
</dbReference>
<reference evidence="3 4" key="1">
    <citation type="submission" date="2023-09" db="EMBL/GenBank/DDBJ databases">
        <authorList>
            <person name="Rey-Velasco X."/>
        </authorList>
    </citation>
    <scope>NUCLEOTIDE SEQUENCE [LARGE SCALE GENOMIC DNA]</scope>
    <source>
        <strain evidence="3 4">F390</strain>
    </source>
</reference>
<dbReference type="SUPFAM" id="SSF69572">
    <property type="entry name" value="Activating enzymes of the ubiquitin-like proteins"/>
    <property type="match status" value="1"/>
</dbReference>
<dbReference type="PANTHER" id="PTHR10953:SF102">
    <property type="entry name" value="ADENYLYLTRANSFERASE AND SULFURTRANSFERASE MOCS3"/>
    <property type="match status" value="1"/>
</dbReference>
<name>A0ABU2ZGQ4_9SPHN</name>
<evidence type="ECO:0000256" key="1">
    <source>
        <dbReference type="SAM" id="MobiDB-lite"/>
    </source>
</evidence>
<feature type="region of interest" description="Disordered" evidence="1">
    <location>
        <begin position="1"/>
        <end position="32"/>
    </location>
</feature>
<dbReference type="InterPro" id="IPR000594">
    <property type="entry name" value="ThiF_NAD_FAD-bd"/>
</dbReference>
<accession>A0ABU2ZGQ4</accession>
<protein>
    <submittedName>
        <fullName evidence="3">HesA/MoeB/ThiF family protein</fullName>
    </submittedName>
</protein>
<keyword evidence="4" id="KW-1185">Reference proteome</keyword>
<sequence length="288" mass="30215">MTNRNMNAPGYCDRPESNRIDRARDRDSDSDSDRLERFARHIILPELGGAGQARLGQSRIVVIGAGGIGSPALQYLAGAGIGHIVIVDSDSVDAANLHRQTIFAPADLGKSKARLAASWIGRFDPCITVRAVEERLTRDNAEAILSGADVVLDGCDNFATRLAVSDSCVALGVPLASAAIGRFQGQVANFAGHLPDQPCYRCYVGDAFDNDDCDTCAEQGVLGAFAGMIGCFGAMQAMRILLDGVAALGDPQWGRLHLMDGLAPSLRTIRIAPDPACTACATVSAASG</sequence>
<dbReference type="CDD" id="cd00757">
    <property type="entry name" value="ThiF_MoeB_HesA_family"/>
    <property type="match status" value="1"/>
</dbReference>
<evidence type="ECO:0000313" key="3">
    <source>
        <dbReference type="EMBL" id="MDT0575767.1"/>
    </source>
</evidence>
<dbReference type="Proteomes" id="UP001259803">
    <property type="component" value="Unassembled WGS sequence"/>
</dbReference>